<evidence type="ECO:0000256" key="2">
    <source>
        <dbReference type="ARBA" id="ARBA00022737"/>
    </source>
</evidence>
<dbReference type="InterPro" id="IPR038408">
    <property type="entry name" value="GNK2_sf"/>
</dbReference>
<dbReference type="OMA" id="CEACINH"/>
<feature type="domain" description="Gnk2-homologous" evidence="4">
    <location>
        <begin position="32"/>
        <end position="134"/>
    </location>
</feature>
<protein>
    <recommendedName>
        <fullName evidence="4">Gnk2-homologous domain-containing protein</fullName>
    </recommendedName>
</protein>
<evidence type="ECO:0000256" key="3">
    <source>
        <dbReference type="SAM" id="SignalP"/>
    </source>
</evidence>
<dbReference type="PANTHER" id="PTHR32099">
    <property type="entry name" value="CYSTEINE-RICH REPEAT SECRETORY PROTEIN"/>
    <property type="match status" value="1"/>
</dbReference>
<dbReference type="InterPro" id="IPR002902">
    <property type="entry name" value="GNK2"/>
</dbReference>
<organism evidence="5 6">
    <name type="scientific">Chenopodium quinoa</name>
    <name type="common">Quinoa</name>
    <dbReference type="NCBI Taxonomy" id="63459"/>
    <lineage>
        <taxon>Eukaryota</taxon>
        <taxon>Viridiplantae</taxon>
        <taxon>Streptophyta</taxon>
        <taxon>Embryophyta</taxon>
        <taxon>Tracheophyta</taxon>
        <taxon>Spermatophyta</taxon>
        <taxon>Magnoliopsida</taxon>
        <taxon>eudicotyledons</taxon>
        <taxon>Gunneridae</taxon>
        <taxon>Pentapetalae</taxon>
        <taxon>Caryophyllales</taxon>
        <taxon>Chenopodiaceae</taxon>
        <taxon>Chenopodioideae</taxon>
        <taxon>Atripliceae</taxon>
        <taxon>Chenopodium</taxon>
    </lineage>
</organism>
<evidence type="ECO:0000313" key="5">
    <source>
        <dbReference type="EnsemblPlants" id="AUR62042398-RA:cds"/>
    </source>
</evidence>
<dbReference type="Gene3D" id="3.30.430.20">
    <property type="entry name" value="Gnk2 domain, C-X8-C-X2-C motif"/>
    <property type="match status" value="2"/>
</dbReference>
<evidence type="ECO:0000256" key="1">
    <source>
        <dbReference type="ARBA" id="ARBA00022729"/>
    </source>
</evidence>
<sequence>MRRQNILIFVFNIVILTLIKITIAQTQELQLDFAGGKCLESDIINTNGTYHSNILTLLSNLQASSSIDNFSNSSVGLGPDRVNGYYLCRPDISLATCETCINATINTIDLYCFDRKEAIIWYDECMIRYTNNSISALESNQTNDPWYFNYGTLNVSEPKGFPAKVNTTLRGLILEAISSDNPQRFYAHGKEKFTLFEGFYGMVLCRPDMTAEACESCLVTALGRIPSCCVDSLSVWTIVMLPNCQVRYDTAPFIFDSQSSLSLSPPLPLPPTLAP</sequence>
<dbReference type="Gramene" id="AUR62042398-RA">
    <property type="protein sequence ID" value="AUR62042398-RA:cds"/>
    <property type="gene ID" value="AUR62042398"/>
</dbReference>
<dbReference type="PANTHER" id="PTHR32099:SF42">
    <property type="entry name" value="CYSTEINE-RICH RECEPTOR-LIKE PROTEIN KINASE 9-RELATED"/>
    <property type="match status" value="1"/>
</dbReference>
<accession>A0A803N947</accession>
<keyword evidence="1 3" id="KW-0732">Signal</keyword>
<dbReference type="SMR" id="A0A803N947"/>
<reference evidence="5" key="1">
    <citation type="journal article" date="2017" name="Nature">
        <title>The genome of Chenopodium quinoa.</title>
        <authorList>
            <person name="Jarvis D.E."/>
            <person name="Ho Y.S."/>
            <person name="Lightfoot D.J."/>
            <person name="Schmoeckel S.M."/>
            <person name="Li B."/>
            <person name="Borm T.J.A."/>
            <person name="Ohyanagi H."/>
            <person name="Mineta K."/>
            <person name="Michell C.T."/>
            <person name="Saber N."/>
            <person name="Kharbatia N.M."/>
            <person name="Rupper R.R."/>
            <person name="Sharp A.R."/>
            <person name="Dally N."/>
            <person name="Boughton B.A."/>
            <person name="Woo Y.H."/>
            <person name="Gao G."/>
            <person name="Schijlen E.G.W.M."/>
            <person name="Guo X."/>
            <person name="Momin A.A."/>
            <person name="Negrao S."/>
            <person name="Al-Babili S."/>
            <person name="Gehring C."/>
            <person name="Roessner U."/>
            <person name="Jung C."/>
            <person name="Murphy K."/>
            <person name="Arold S.T."/>
            <person name="Gojobori T."/>
            <person name="van der Linden C.G."/>
            <person name="van Loo E.N."/>
            <person name="Jellen E.N."/>
            <person name="Maughan P.J."/>
            <person name="Tester M."/>
        </authorList>
    </citation>
    <scope>NUCLEOTIDE SEQUENCE [LARGE SCALE GENOMIC DNA]</scope>
    <source>
        <strain evidence="5">cv. PI 614886</strain>
    </source>
</reference>
<dbReference type="RefSeq" id="XP_021746900.1">
    <property type="nucleotide sequence ID" value="XM_021891208.1"/>
</dbReference>
<feature type="signal peptide" evidence="3">
    <location>
        <begin position="1"/>
        <end position="24"/>
    </location>
</feature>
<feature type="chain" id="PRO_5030750334" description="Gnk2-homologous domain-containing protein" evidence="3">
    <location>
        <begin position="25"/>
        <end position="275"/>
    </location>
</feature>
<dbReference type="PROSITE" id="PS51473">
    <property type="entry name" value="GNK2"/>
    <property type="match status" value="2"/>
</dbReference>
<dbReference type="AlphaFoldDB" id="A0A803N947"/>
<reference evidence="5" key="2">
    <citation type="submission" date="2021-03" db="UniProtKB">
        <authorList>
            <consortium name="EnsemblPlants"/>
        </authorList>
    </citation>
    <scope>IDENTIFICATION</scope>
</reference>
<evidence type="ECO:0000313" key="6">
    <source>
        <dbReference type="Proteomes" id="UP000596660"/>
    </source>
</evidence>
<gene>
    <name evidence="5" type="primary">LOC110712758</name>
</gene>
<dbReference type="Proteomes" id="UP000596660">
    <property type="component" value="Unplaced"/>
</dbReference>
<keyword evidence="6" id="KW-1185">Reference proteome</keyword>
<keyword evidence="2" id="KW-0677">Repeat</keyword>
<feature type="domain" description="Gnk2-homologous" evidence="4">
    <location>
        <begin position="143"/>
        <end position="253"/>
    </location>
</feature>
<dbReference type="CDD" id="cd23509">
    <property type="entry name" value="Gnk2-like"/>
    <property type="match status" value="2"/>
</dbReference>
<dbReference type="KEGG" id="cqi:110712758"/>
<name>A0A803N947_CHEQI</name>
<dbReference type="Pfam" id="PF01657">
    <property type="entry name" value="Stress-antifung"/>
    <property type="match status" value="2"/>
</dbReference>
<dbReference type="OrthoDB" id="1909574at2759"/>
<proteinExistence type="predicted"/>
<dbReference type="GeneID" id="110712758"/>
<dbReference type="EnsemblPlants" id="AUR62042398-RA">
    <property type="protein sequence ID" value="AUR62042398-RA:cds"/>
    <property type="gene ID" value="AUR62042398"/>
</dbReference>
<evidence type="ECO:0000259" key="4">
    <source>
        <dbReference type="PROSITE" id="PS51473"/>
    </source>
</evidence>